<dbReference type="PANTHER" id="PTHR39181:SF1">
    <property type="entry name" value="TYROSINE-PROTEIN PHOSPHATASE YWQE"/>
    <property type="match status" value="1"/>
</dbReference>
<name>A0A6N4TJY7_9FIRM</name>
<dbReference type="Gene3D" id="3.20.20.140">
    <property type="entry name" value="Metal-dependent hydrolases"/>
    <property type="match status" value="1"/>
</dbReference>
<keyword evidence="3" id="KW-0378">Hydrolase</keyword>
<evidence type="ECO:0000313" key="6">
    <source>
        <dbReference type="EMBL" id="BBK23526.1"/>
    </source>
</evidence>
<evidence type="ECO:0000256" key="3">
    <source>
        <dbReference type="ARBA" id="ARBA00022801"/>
    </source>
</evidence>
<dbReference type="PANTHER" id="PTHR39181">
    <property type="entry name" value="TYROSINE-PROTEIN PHOSPHATASE YWQE"/>
    <property type="match status" value="1"/>
</dbReference>
<evidence type="ECO:0000256" key="1">
    <source>
        <dbReference type="ARBA" id="ARBA00005750"/>
    </source>
</evidence>
<evidence type="ECO:0000313" key="7">
    <source>
        <dbReference type="Proteomes" id="UP000464754"/>
    </source>
</evidence>
<protein>
    <recommendedName>
        <fullName evidence="2">protein-tyrosine-phosphatase</fullName>
        <ecNumber evidence="2">3.1.3.48</ecNumber>
    </recommendedName>
</protein>
<dbReference type="EC" id="3.1.3.48" evidence="2"/>
<evidence type="ECO:0000256" key="5">
    <source>
        <dbReference type="ARBA" id="ARBA00051722"/>
    </source>
</evidence>
<evidence type="ECO:0000256" key="2">
    <source>
        <dbReference type="ARBA" id="ARBA00013064"/>
    </source>
</evidence>
<dbReference type="PIRSF" id="PIRSF016557">
    <property type="entry name" value="Caps_synth_CpsB"/>
    <property type="match status" value="1"/>
</dbReference>
<organism evidence="6 7">
    <name type="scientific">Amedibacterium intestinale</name>
    <dbReference type="NCBI Taxonomy" id="2583452"/>
    <lineage>
        <taxon>Bacteria</taxon>
        <taxon>Bacillati</taxon>
        <taxon>Bacillota</taxon>
        <taxon>Erysipelotrichia</taxon>
        <taxon>Erysipelotrichales</taxon>
        <taxon>Erysipelotrichaceae</taxon>
        <taxon>Amedibacterium</taxon>
    </lineage>
</organism>
<proteinExistence type="inferred from homology"/>
<evidence type="ECO:0000256" key="4">
    <source>
        <dbReference type="ARBA" id="ARBA00022912"/>
    </source>
</evidence>
<gene>
    <name evidence="6" type="primary">wzh</name>
    <name evidence="6" type="ORF">Aargi30884_24290</name>
</gene>
<dbReference type="AlphaFoldDB" id="A0A6N4TJY7"/>
<dbReference type="SUPFAM" id="SSF89550">
    <property type="entry name" value="PHP domain-like"/>
    <property type="match status" value="1"/>
</dbReference>
<dbReference type="RefSeq" id="WP_163052341.1">
    <property type="nucleotide sequence ID" value="NZ_AP019695.1"/>
</dbReference>
<keyword evidence="7" id="KW-1185">Reference proteome</keyword>
<keyword evidence="4" id="KW-0904">Protein phosphatase</keyword>
<sequence>MKFIDIHNHFAWDIDDGMESREQAEIALKKAYADGVRVIVSTPHFIPGKQDKNDVAFMNQRIEELKVLAKQYGIEVYSGSEIFLDDDFLDMLDQELFNTLAGSGYALCEFDVRKDIEKNEEAENVLYEFEVRNMIPVIAHVERYFHKGLNLNRVQEWIDNGYVIQINRTSLLGMHGETAKKNAWKLIHSGMAHVVASDAHRADGNRVCKLSDAYEMVVKEVGKENADILFYRNPLHLIQNEEIEDLHIVKKKSFFDIFKRR</sequence>
<comment type="similarity">
    <text evidence="1">Belongs to the metallo-dependent hydrolases superfamily. CpsB/CapC family.</text>
</comment>
<reference evidence="7" key="1">
    <citation type="submission" date="2019-05" db="EMBL/GenBank/DDBJ databases">
        <title>Complete genome sequencing of Absiella argi strain JCM 30884.</title>
        <authorList>
            <person name="Sakamoto M."/>
            <person name="Murakami T."/>
            <person name="Mori H."/>
        </authorList>
    </citation>
    <scope>NUCLEOTIDE SEQUENCE [LARGE SCALE GENOMIC DNA]</scope>
    <source>
        <strain evidence="7">JCM 30884</strain>
    </source>
</reference>
<dbReference type="Pfam" id="PF19567">
    <property type="entry name" value="CpsB_CapC"/>
    <property type="match status" value="1"/>
</dbReference>
<comment type="catalytic activity">
    <reaction evidence="5">
        <text>O-phospho-L-tyrosyl-[protein] + H2O = L-tyrosyl-[protein] + phosphate</text>
        <dbReference type="Rhea" id="RHEA:10684"/>
        <dbReference type="Rhea" id="RHEA-COMP:10136"/>
        <dbReference type="Rhea" id="RHEA-COMP:20101"/>
        <dbReference type="ChEBI" id="CHEBI:15377"/>
        <dbReference type="ChEBI" id="CHEBI:43474"/>
        <dbReference type="ChEBI" id="CHEBI:46858"/>
        <dbReference type="ChEBI" id="CHEBI:61978"/>
        <dbReference type="EC" id="3.1.3.48"/>
    </reaction>
</comment>
<dbReference type="GO" id="GO:0004725">
    <property type="term" value="F:protein tyrosine phosphatase activity"/>
    <property type="evidence" value="ECO:0007669"/>
    <property type="project" value="UniProtKB-EC"/>
</dbReference>
<accession>A0A6N4TJY7</accession>
<dbReference type="InterPro" id="IPR016667">
    <property type="entry name" value="Caps_polysacc_synth_CpsB/CapC"/>
</dbReference>
<dbReference type="EMBL" id="AP019695">
    <property type="protein sequence ID" value="BBK23526.1"/>
    <property type="molecule type" value="Genomic_DNA"/>
</dbReference>
<dbReference type="GO" id="GO:0030145">
    <property type="term" value="F:manganese ion binding"/>
    <property type="evidence" value="ECO:0007669"/>
    <property type="project" value="InterPro"/>
</dbReference>
<dbReference type="InterPro" id="IPR016195">
    <property type="entry name" value="Pol/histidinol_Pase-like"/>
</dbReference>
<dbReference type="KEGG" id="aarg:Aargi30884_24290"/>
<dbReference type="Proteomes" id="UP000464754">
    <property type="component" value="Chromosome"/>
</dbReference>